<evidence type="ECO:0000256" key="11">
    <source>
        <dbReference type="SAM" id="Phobius"/>
    </source>
</evidence>
<feature type="transmembrane region" description="Helical" evidence="11">
    <location>
        <begin position="68"/>
        <end position="88"/>
    </location>
</feature>
<dbReference type="InterPro" id="IPR003661">
    <property type="entry name" value="HisK_dim/P_dom"/>
</dbReference>
<feature type="domain" description="Histidine kinase" evidence="12">
    <location>
        <begin position="392"/>
        <end position="616"/>
    </location>
</feature>
<protein>
    <recommendedName>
        <fullName evidence="9">Circadian input-output histidine kinase CikA</fullName>
        <ecNumber evidence="3">2.7.13.3</ecNumber>
    </recommendedName>
    <alternativeName>
        <fullName evidence="4">Stage 0 sporulation protein A homolog</fullName>
    </alternativeName>
</protein>
<reference evidence="14 15" key="1">
    <citation type="submission" date="2018-08" db="EMBL/GenBank/DDBJ databases">
        <title>A genome reference for cultivated species of the human gut microbiota.</title>
        <authorList>
            <person name="Zou Y."/>
            <person name="Xue W."/>
            <person name="Luo G."/>
        </authorList>
    </citation>
    <scope>NUCLEOTIDE SEQUENCE [LARGE SCALE GENOMIC DNA]</scope>
    <source>
        <strain evidence="14 15">AF04-15</strain>
    </source>
</reference>
<evidence type="ECO:0000256" key="8">
    <source>
        <dbReference type="ARBA" id="ARBA00024867"/>
    </source>
</evidence>
<dbReference type="EMBL" id="QSBM01000023">
    <property type="protein sequence ID" value="RGX23872.1"/>
    <property type="molecule type" value="Genomic_DNA"/>
</dbReference>
<dbReference type="Gene3D" id="3.40.50.2300">
    <property type="match status" value="2"/>
</dbReference>
<dbReference type="InterPro" id="IPR005467">
    <property type="entry name" value="His_kinase_dom"/>
</dbReference>
<dbReference type="SMART" id="SM00448">
    <property type="entry name" value="REC"/>
    <property type="match status" value="2"/>
</dbReference>
<dbReference type="PANTHER" id="PTHR45339:SF1">
    <property type="entry name" value="HYBRID SIGNAL TRANSDUCTION HISTIDINE KINASE J"/>
    <property type="match status" value="1"/>
</dbReference>
<gene>
    <name evidence="14" type="ORF">DWV29_23860</name>
</gene>
<evidence type="ECO:0000256" key="4">
    <source>
        <dbReference type="ARBA" id="ARBA00018672"/>
    </source>
</evidence>
<dbReference type="FunFam" id="3.30.565.10:FF:000010">
    <property type="entry name" value="Sensor histidine kinase RcsC"/>
    <property type="match status" value="1"/>
</dbReference>
<evidence type="ECO:0000256" key="3">
    <source>
        <dbReference type="ARBA" id="ARBA00012438"/>
    </source>
</evidence>
<dbReference type="InterPro" id="IPR004358">
    <property type="entry name" value="Sig_transdc_His_kin-like_C"/>
</dbReference>
<evidence type="ECO:0000256" key="6">
    <source>
        <dbReference type="ARBA" id="ARBA00022777"/>
    </source>
</evidence>
<dbReference type="InterPro" id="IPR001789">
    <property type="entry name" value="Sig_transdc_resp-reg_receiver"/>
</dbReference>
<dbReference type="GO" id="GO:0000155">
    <property type="term" value="F:phosphorelay sensor kinase activity"/>
    <property type="evidence" value="ECO:0007669"/>
    <property type="project" value="InterPro"/>
</dbReference>
<feature type="domain" description="Response regulatory" evidence="13">
    <location>
        <begin position="770"/>
        <end position="891"/>
    </location>
</feature>
<proteinExistence type="inferred from homology"/>
<keyword evidence="7" id="KW-0902">Two-component regulatory system</keyword>
<keyword evidence="5 10" id="KW-0597">Phosphoprotein</keyword>
<feature type="transmembrane region" description="Helical" evidence="11">
    <location>
        <begin position="341"/>
        <end position="361"/>
    </location>
</feature>
<name>A0A413F8R6_9FIRM</name>
<dbReference type="Proteomes" id="UP000283880">
    <property type="component" value="Unassembled WGS sequence"/>
</dbReference>
<dbReference type="Gene3D" id="3.30.565.10">
    <property type="entry name" value="Histidine kinase-like ATPase, C-terminal domain"/>
    <property type="match status" value="1"/>
</dbReference>
<evidence type="ECO:0000256" key="10">
    <source>
        <dbReference type="PROSITE-ProRule" id="PRU00169"/>
    </source>
</evidence>
<accession>A0A413F8R6</accession>
<feature type="modified residue" description="4-aspartylphosphate" evidence="10">
    <location>
        <position position="822"/>
    </location>
</feature>
<dbReference type="InterPro" id="IPR036890">
    <property type="entry name" value="HATPase_C_sf"/>
</dbReference>
<dbReference type="PROSITE" id="PS50109">
    <property type="entry name" value="HIS_KIN"/>
    <property type="match status" value="1"/>
</dbReference>
<organism evidence="14 15">
    <name type="scientific">Enterocloster asparagiformis</name>
    <dbReference type="NCBI Taxonomy" id="333367"/>
    <lineage>
        <taxon>Bacteria</taxon>
        <taxon>Bacillati</taxon>
        <taxon>Bacillota</taxon>
        <taxon>Clostridia</taxon>
        <taxon>Lachnospirales</taxon>
        <taxon>Lachnospiraceae</taxon>
        <taxon>Enterocloster</taxon>
    </lineage>
</organism>
<evidence type="ECO:0000313" key="14">
    <source>
        <dbReference type="EMBL" id="RGX23872.1"/>
    </source>
</evidence>
<comment type="caution">
    <text evidence="14">The sequence shown here is derived from an EMBL/GenBank/DDBJ whole genome shotgun (WGS) entry which is preliminary data.</text>
</comment>
<evidence type="ECO:0000313" key="15">
    <source>
        <dbReference type="Proteomes" id="UP000283880"/>
    </source>
</evidence>
<dbReference type="Pfam" id="PF02518">
    <property type="entry name" value="HATPase_c"/>
    <property type="match status" value="1"/>
</dbReference>
<dbReference type="SUPFAM" id="SSF52172">
    <property type="entry name" value="CheY-like"/>
    <property type="match status" value="2"/>
</dbReference>
<evidence type="ECO:0000256" key="5">
    <source>
        <dbReference type="ARBA" id="ARBA00022553"/>
    </source>
</evidence>
<dbReference type="InterPro" id="IPR011006">
    <property type="entry name" value="CheY-like_superfamily"/>
</dbReference>
<dbReference type="Pfam" id="PF00072">
    <property type="entry name" value="Response_reg"/>
    <property type="match status" value="2"/>
</dbReference>
<dbReference type="EC" id="2.7.13.3" evidence="3"/>
<dbReference type="AlphaFoldDB" id="A0A413F8R6"/>
<dbReference type="InterPro" id="IPR036097">
    <property type="entry name" value="HisK_dim/P_sf"/>
</dbReference>
<dbReference type="PANTHER" id="PTHR45339">
    <property type="entry name" value="HYBRID SIGNAL TRANSDUCTION HISTIDINE KINASE J"/>
    <property type="match status" value="1"/>
</dbReference>
<dbReference type="SUPFAM" id="SSF55874">
    <property type="entry name" value="ATPase domain of HSP90 chaperone/DNA topoisomerase II/histidine kinase"/>
    <property type="match status" value="1"/>
</dbReference>
<evidence type="ECO:0000256" key="7">
    <source>
        <dbReference type="ARBA" id="ARBA00023012"/>
    </source>
</evidence>
<keyword evidence="11" id="KW-1133">Transmembrane helix</keyword>
<comment type="similarity">
    <text evidence="2">In the N-terminal section; belongs to the phytochrome family.</text>
</comment>
<comment type="catalytic activity">
    <reaction evidence="1">
        <text>ATP + protein L-histidine = ADP + protein N-phospho-L-histidine.</text>
        <dbReference type="EC" id="2.7.13.3"/>
    </reaction>
</comment>
<dbReference type="Gene3D" id="1.10.287.130">
    <property type="match status" value="1"/>
</dbReference>
<feature type="modified residue" description="4-aspartylphosphate" evidence="10">
    <location>
        <position position="683"/>
    </location>
</feature>
<sequence length="904" mass="102131">MCMAWFSGSANSWGIWRLPAGYMTERHCGRGRFRILAARNKRLRPLSENDRLETDIMKIFFEKYWRKILVIGFGILVIITLTFNAMLIRGTAYEEGSQHLDELSGQIASSIEKQSRGQWNMLDVFYRYFVDLSSDDWTVLSGYIQDKKADFGFDSLCLVDEDAMYYDREKSVSLLSNREVTAKLLTDRQPIILDNMFSTEDQLIFLIPIDRQVIGDKTFCALGVVYNSKNLFDMLNIQAYNGEVMMYITHQNGDALFRSSQENTISGYNLINSLEEAEFKRGSLAAFRDHIRSGRQELMTVRLGDREYYLNHTPVDVDDWQLVTMVPVDVVSGRLMRSTMITFLCMLLIGALIVIAFILIYSDSTRKVLRAEEAARKAAENANQSKSRFLSNMSHDIRTPMNAIIGMTKIAQEHLEEPVKVKDCLKKIDLSGRLLVGLINDILDMSKIESGKMVLNNDTASLVELMQNLVSITQPTVFSKKQVFNIRLHDIRHERLIFDSLRLNQVLINLMGNAVKFTPEGGSISLDVTEEPAVDDQFVHLVFKVADTGIGISREFQKNLFSSFTRERDSKIDKIEGSGLGLAITKMIVTMMGGTIAVESELGQGSVFTVELDLPVAGAPEEMKLPAIRVLVADDDPDTCRSAAAYLRELGAEADVAYRGREAIELARAAAENGSEYHMIFLDWRMPDLEGTDTAREIREVVGEEVPILIISAYDWSGIEVEAGEAGINGFIQKPFFKSTLYHNIQKYYFHNDLEQPKEELEQNALTGKRLLLVDDNEINLEIAQEILSYTGAVVDVVHDGQEAVKRFENAPVGYYAMIFMDIQMPVMNGYEATKAIRKMERADARQVLIFAMTADAFAEDIELAKRAGMNAHFAKPLDMTAVLKEIRKNTQIAEQKWGENEGL</sequence>
<keyword evidence="6" id="KW-0808">Transferase</keyword>
<dbReference type="CDD" id="cd17546">
    <property type="entry name" value="REC_hyHK_CKI1_RcsC-like"/>
    <property type="match status" value="2"/>
</dbReference>
<keyword evidence="6" id="KW-0418">Kinase</keyword>
<dbReference type="PRINTS" id="PR00344">
    <property type="entry name" value="BCTRLSENSOR"/>
</dbReference>
<dbReference type="SMART" id="SM00387">
    <property type="entry name" value="HATPase_c"/>
    <property type="match status" value="1"/>
</dbReference>
<dbReference type="CDD" id="cd16922">
    <property type="entry name" value="HATPase_EvgS-ArcB-TorS-like"/>
    <property type="match status" value="1"/>
</dbReference>
<evidence type="ECO:0000256" key="2">
    <source>
        <dbReference type="ARBA" id="ARBA00006402"/>
    </source>
</evidence>
<dbReference type="SUPFAM" id="SSF47384">
    <property type="entry name" value="Homodimeric domain of signal transducing histidine kinase"/>
    <property type="match status" value="1"/>
</dbReference>
<comment type="function">
    <text evidence="8">May play the central regulatory role in sporulation. It may be an element of the effector pathway responsible for the activation of sporulation genes in response to nutritional stress. Spo0A may act in concert with spo0H (a sigma factor) to control the expression of some genes that are critical to the sporulation process.</text>
</comment>
<evidence type="ECO:0000259" key="13">
    <source>
        <dbReference type="PROSITE" id="PS50110"/>
    </source>
</evidence>
<dbReference type="SMART" id="SM00388">
    <property type="entry name" value="HisKA"/>
    <property type="match status" value="1"/>
</dbReference>
<dbReference type="Gene3D" id="3.30.450.20">
    <property type="entry name" value="PAS domain"/>
    <property type="match status" value="1"/>
</dbReference>
<feature type="domain" description="Response regulatory" evidence="13">
    <location>
        <begin position="629"/>
        <end position="749"/>
    </location>
</feature>
<evidence type="ECO:0000256" key="9">
    <source>
        <dbReference type="ARBA" id="ARBA00074306"/>
    </source>
</evidence>
<dbReference type="Pfam" id="PF00512">
    <property type="entry name" value="HisKA"/>
    <property type="match status" value="1"/>
</dbReference>
<evidence type="ECO:0000256" key="1">
    <source>
        <dbReference type="ARBA" id="ARBA00000085"/>
    </source>
</evidence>
<evidence type="ECO:0000259" key="12">
    <source>
        <dbReference type="PROSITE" id="PS50109"/>
    </source>
</evidence>
<keyword evidence="11" id="KW-0472">Membrane</keyword>
<dbReference type="InterPro" id="IPR003594">
    <property type="entry name" value="HATPase_dom"/>
</dbReference>
<dbReference type="PROSITE" id="PS50110">
    <property type="entry name" value="RESPONSE_REGULATORY"/>
    <property type="match status" value="2"/>
</dbReference>
<keyword evidence="11" id="KW-0812">Transmembrane</keyword>
<dbReference type="CDD" id="cd00082">
    <property type="entry name" value="HisKA"/>
    <property type="match status" value="1"/>
</dbReference>